<evidence type="ECO:0000313" key="7">
    <source>
        <dbReference type="Proteomes" id="UP000216101"/>
    </source>
</evidence>
<evidence type="ECO:0000256" key="3">
    <source>
        <dbReference type="ARBA" id="ARBA00023004"/>
    </source>
</evidence>
<evidence type="ECO:0000259" key="5">
    <source>
        <dbReference type="PROSITE" id="PS51007"/>
    </source>
</evidence>
<dbReference type="GO" id="GO:0004130">
    <property type="term" value="F:cytochrome-c peroxidase activity"/>
    <property type="evidence" value="ECO:0007669"/>
    <property type="project" value="TreeGrafter"/>
</dbReference>
<dbReference type="PANTHER" id="PTHR30600:SF9">
    <property type="entry name" value="BLR7738 PROTEIN"/>
    <property type="match status" value="1"/>
</dbReference>
<accession>A0A266Q417</accession>
<organism evidence="6 7">
    <name type="scientific">Cellvibrio mixtus</name>
    <dbReference type="NCBI Taxonomy" id="39650"/>
    <lineage>
        <taxon>Bacteria</taxon>
        <taxon>Pseudomonadati</taxon>
        <taxon>Pseudomonadota</taxon>
        <taxon>Gammaproteobacteria</taxon>
        <taxon>Cellvibrionales</taxon>
        <taxon>Cellvibrionaceae</taxon>
        <taxon>Cellvibrio</taxon>
    </lineage>
</organism>
<proteinExistence type="predicted"/>
<evidence type="ECO:0000256" key="1">
    <source>
        <dbReference type="ARBA" id="ARBA00022617"/>
    </source>
</evidence>
<name>A0A266Q417_9GAMM</name>
<dbReference type="InterPro" id="IPR051395">
    <property type="entry name" value="Cytochrome_c_Peroxidase/MauG"/>
</dbReference>
<keyword evidence="3 4" id="KW-0408">Iron</keyword>
<sequence>MQLPQGIIAAELTPLQALSLGLSVNAESLEPTFAGVVVAQINAALAGQDAPALSDPAITLELIRQGAVIGVVPFGADGKRLPLGSDPTFSDSAQIAKVGVSCALCHSVTDGSVLAANTVGPGSVGVQIDGRAAEKLDVGAIFAASGNPLAYLPFLQLKFDALDGATLGRGDFAGIDSSLTIEQQTAQAREYLTSNNAKGMRHYPVTSFDATPDGIGNATYIAPFFRTDLAAPWGSSGSFEKLEDFNNLVYTVALDPTSLLTPKGRTLLNVLAGPVGDEIATRYEATLKATGVIPMGVATEDAIPFVKATRTDIDAGASAGPTGRRVDNDLLSALNAYTDQLPAPPVKDGLDAAKVALGKSIFMNARADGGANCAACHTSDPSMPVENDRIRPINELYRAYDDDVLVLLDRSNVGLSPVQTTLAGPNPEYTLTLTVLDATRRLAENANTGLVNGRTPAERFVRGYAKPLLIGLGDKDEFLHNGSVSAPEGYLPASANASLDFLLNPAREAPTVLTNDDRVAPHAFYFPQVGEVDDPDGRDALVQYLLSRTPL</sequence>
<reference evidence="7" key="1">
    <citation type="submission" date="2017-05" db="EMBL/GenBank/DDBJ databases">
        <authorList>
            <person name="Barney B.M."/>
        </authorList>
    </citation>
    <scope>NUCLEOTIDE SEQUENCE [LARGE SCALE GENOMIC DNA]</scope>
    <source>
        <strain evidence="7">PSBB022</strain>
    </source>
</reference>
<dbReference type="GO" id="GO:0020037">
    <property type="term" value="F:heme binding"/>
    <property type="evidence" value="ECO:0007669"/>
    <property type="project" value="InterPro"/>
</dbReference>
<dbReference type="PROSITE" id="PS51007">
    <property type="entry name" value="CYTC"/>
    <property type="match status" value="1"/>
</dbReference>
<keyword evidence="2 4" id="KW-0479">Metal-binding</keyword>
<dbReference type="EMBL" id="NHNI01000002">
    <property type="protein sequence ID" value="OZY84603.1"/>
    <property type="molecule type" value="Genomic_DNA"/>
</dbReference>
<evidence type="ECO:0000256" key="2">
    <source>
        <dbReference type="ARBA" id="ARBA00022723"/>
    </source>
</evidence>
<dbReference type="Proteomes" id="UP000216101">
    <property type="component" value="Unassembled WGS sequence"/>
</dbReference>
<dbReference type="InterPro" id="IPR036909">
    <property type="entry name" value="Cyt_c-like_dom_sf"/>
</dbReference>
<dbReference type="AlphaFoldDB" id="A0A266Q417"/>
<feature type="domain" description="Cytochrome c" evidence="5">
    <location>
        <begin position="353"/>
        <end position="549"/>
    </location>
</feature>
<dbReference type="RefSeq" id="WP_094985644.1">
    <property type="nucleotide sequence ID" value="NZ_NHNI01000002.1"/>
</dbReference>
<gene>
    <name evidence="6" type="ORF">CBP51_15625</name>
</gene>
<protein>
    <recommendedName>
        <fullName evidence="5">Cytochrome c domain-containing protein</fullName>
    </recommendedName>
</protein>
<evidence type="ECO:0000313" key="6">
    <source>
        <dbReference type="EMBL" id="OZY84603.1"/>
    </source>
</evidence>
<dbReference type="SUPFAM" id="SSF46626">
    <property type="entry name" value="Cytochrome c"/>
    <property type="match status" value="2"/>
</dbReference>
<dbReference type="GO" id="GO:0046872">
    <property type="term" value="F:metal ion binding"/>
    <property type="evidence" value="ECO:0007669"/>
    <property type="project" value="UniProtKB-KW"/>
</dbReference>
<keyword evidence="7" id="KW-1185">Reference proteome</keyword>
<dbReference type="InterPro" id="IPR009056">
    <property type="entry name" value="Cyt_c-like_dom"/>
</dbReference>
<keyword evidence="1 4" id="KW-0349">Heme</keyword>
<dbReference type="PANTHER" id="PTHR30600">
    <property type="entry name" value="CYTOCHROME C PEROXIDASE-RELATED"/>
    <property type="match status" value="1"/>
</dbReference>
<dbReference type="GO" id="GO:0009055">
    <property type="term" value="F:electron transfer activity"/>
    <property type="evidence" value="ECO:0007669"/>
    <property type="project" value="InterPro"/>
</dbReference>
<comment type="caution">
    <text evidence="6">The sequence shown here is derived from an EMBL/GenBank/DDBJ whole genome shotgun (WGS) entry which is preliminary data.</text>
</comment>
<evidence type="ECO:0000256" key="4">
    <source>
        <dbReference type="PROSITE-ProRule" id="PRU00433"/>
    </source>
</evidence>